<proteinExistence type="predicted"/>
<protein>
    <submittedName>
        <fullName evidence="1">Serine/threonine-protein like</fullName>
    </submittedName>
</protein>
<organism evidence="1 2">
    <name type="scientific">Actinidia chinensis var. chinensis</name>
    <name type="common">Chinese soft-hair kiwi</name>
    <dbReference type="NCBI Taxonomy" id="1590841"/>
    <lineage>
        <taxon>Eukaryota</taxon>
        <taxon>Viridiplantae</taxon>
        <taxon>Streptophyta</taxon>
        <taxon>Embryophyta</taxon>
        <taxon>Tracheophyta</taxon>
        <taxon>Spermatophyta</taxon>
        <taxon>Magnoliopsida</taxon>
        <taxon>eudicotyledons</taxon>
        <taxon>Gunneridae</taxon>
        <taxon>Pentapetalae</taxon>
        <taxon>asterids</taxon>
        <taxon>Ericales</taxon>
        <taxon>Actinidiaceae</taxon>
        <taxon>Actinidia</taxon>
    </lineage>
</organism>
<dbReference type="Gramene" id="PSS08037">
    <property type="protein sequence ID" value="PSS08037"/>
    <property type="gene ID" value="CEY00_Acc18398"/>
</dbReference>
<dbReference type="EMBL" id="NKQK01000016">
    <property type="protein sequence ID" value="PSS08037.1"/>
    <property type="molecule type" value="Genomic_DNA"/>
</dbReference>
<evidence type="ECO:0000313" key="1">
    <source>
        <dbReference type="EMBL" id="PSS08037.1"/>
    </source>
</evidence>
<reference evidence="2" key="2">
    <citation type="journal article" date="2018" name="BMC Genomics">
        <title>A manually annotated Actinidia chinensis var. chinensis (kiwifruit) genome highlights the challenges associated with draft genomes and gene prediction in plants.</title>
        <authorList>
            <person name="Pilkington S.M."/>
            <person name="Crowhurst R."/>
            <person name="Hilario E."/>
            <person name="Nardozza S."/>
            <person name="Fraser L."/>
            <person name="Peng Y."/>
            <person name="Gunaseelan K."/>
            <person name="Simpson R."/>
            <person name="Tahir J."/>
            <person name="Deroles S.C."/>
            <person name="Templeton K."/>
            <person name="Luo Z."/>
            <person name="Davy M."/>
            <person name="Cheng C."/>
            <person name="McNeilage M."/>
            <person name="Scaglione D."/>
            <person name="Liu Y."/>
            <person name="Zhang Q."/>
            <person name="Datson P."/>
            <person name="De Silva N."/>
            <person name="Gardiner S.E."/>
            <person name="Bassett H."/>
            <person name="Chagne D."/>
            <person name="McCallum J."/>
            <person name="Dzierzon H."/>
            <person name="Deng C."/>
            <person name="Wang Y.Y."/>
            <person name="Barron L."/>
            <person name="Manako K."/>
            <person name="Bowen J."/>
            <person name="Foster T.M."/>
            <person name="Erridge Z.A."/>
            <person name="Tiffin H."/>
            <person name="Waite C.N."/>
            <person name="Davies K.M."/>
            <person name="Grierson E.P."/>
            <person name="Laing W.A."/>
            <person name="Kirk R."/>
            <person name="Chen X."/>
            <person name="Wood M."/>
            <person name="Montefiori M."/>
            <person name="Brummell D.A."/>
            <person name="Schwinn K.E."/>
            <person name="Catanach A."/>
            <person name="Fullerton C."/>
            <person name="Li D."/>
            <person name="Meiyalaghan S."/>
            <person name="Nieuwenhuizen N."/>
            <person name="Read N."/>
            <person name="Prakash R."/>
            <person name="Hunter D."/>
            <person name="Zhang H."/>
            <person name="McKenzie M."/>
            <person name="Knabel M."/>
            <person name="Harris A."/>
            <person name="Allan A.C."/>
            <person name="Gleave A."/>
            <person name="Chen A."/>
            <person name="Janssen B.J."/>
            <person name="Plunkett B."/>
            <person name="Ampomah-Dwamena C."/>
            <person name="Voogd C."/>
            <person name="Leif D."/>
            <person name="Lafferty D."/>
            <person name="Souleyre E.J.F."/>
            <person name="Varkonyi-Gasic E."/>
            <person name="Gambi F."/>
            <person name="Hanley J."/>
            <person name="Yao J.L."/>
            <person name="Cheung J."/>
            <person name="David K.M."/>
            <person name="Warren B."/>
            <person name="Marsh K."/>
            <person name="Snowden K.C."/>
            <person name="Lin-Wang K."/>
            <person name="Brian L."/>
            <person name="Martinez-Sanchez M."/>
            <person name="Wang M."/>
            <person name="Ileperuma N."/>
            <person name="Macnee N."/>
            <person name="Campin R."/>
            <person name="McAtee P."/>
            <person name="Drummond R.S.M."/>
            <person name="Espley R.V."/>
            <person name="Ireland H.S."/>
            <person name="Wu R."/>
            <person name="Atkinson R.G."/>
            <person name="Karunairetnam S."/>
            <person name="Bulley S."/>
            <person name="Chunkath S."/>
            <person name="Hanley Z."/>
            <person name="Storey R."/>
            <person name="Thrimawithana A.H."/>
            <person name="Thomson S."/>
            <person name="David C."/>
            <person name="Testolin R."/>
            <person name="Huang H."/>
            <person name="Hellens R.P."/>
            <person name="Schaffer R.J."/>
        </authorList>
    </citation>
    <scope>NUCLEOTIDE SEQUENCE [LARGE SCALE GENOMIC DNA]</scope>
    <source>
        <strain evidence="2">cv. Red5</strain>
    </source>
</reference>
<dbReference type="OrthoDB" id="10477649at2759"/>
<sequence length="175" mass="19506">MGVPSWGRWSLLIPKISTTSSRADLNSARKPFELSTTDKPRGRVGLLNATTLAQEISMPASTRTHPQVPSWEEGITSSCSTYTFSDNEEEEREEAINQLVLNKRRNWVILMAEPEVPNAKPIPISSSDNEHSNDLTYTPLQLVGEVEVAHSFWKGDKYDTSSGSVKMAPRFKTLV</sequence>
<evidence type="ECO:0000313" key="2">
    <source>
        <dbReference type="Proteomes" id="UP000241394"/>
    </source>
</evidence>
<keyword evidence="2" id="KW-1185">Reference proteome</keyword>
<gene>
    <name evidence="1" type="ORF">CEY00_Acc18398</name>
</gene>
<dbReference type="InParanoid" id="A0A2R6QHD3"/>
<comment type="caution">
    <text evidence="1">The sequence shown here is derived from an EMBL/GenBank/DDBJ whole genome shotgun (WGS) entry which is preliminary data.</text>
</comment>
<name>A0A2R6QHD3_ACTCC</name>
<accession>A0A2R6QHD3</accession>
<dbReference type="Proteomes" id="UP000241394">
    <property type="component" value="Chromosome LG16"/>
</dbReference>
<dbReference type="AlphaFoldDB" id="A0A2R6QHD3"/>
<reference evidence="1 2" key="1">
    <citation type="submission" date="2017-07" db="EMBL/GenBank/DDBJ databases">
        <title>An improved, manually edited Actinidia chinensis var. chinensis (kiwifruit) genome highlights the challenges associated with draft genomes and gene prediction in plants.</title>
        <authorList>
            <person name="Pilkington S."/>
            <person name="Crowhurst R."/>
            <person name="Hilario E."/>
            <person name="Nardozza S."/>
            <person name="Fraser L."/>
            <person name="Peng Y."/>
            <person name="Gunaseelan K."/>
            <person name="Simpson R."/>
            <person name="Tahir J."/>
            <person name="Deroles S."/>
            <person name="Templeton K."/>
            <person name="Luo Z."/>
            <person name="Davy M."/>
            <person name="Cheng C."/>
            <person name="Mcneilage M."/>
            <person name="Scaglione D."/>
            <person name="Liu Y."/>
            <person name="Zhang Q."/>
            <person name="Datson P."/>
            <person name="De Silva N."/>
            <person name="Gardiner S."/>
            <person name="Bassett H."/>
            <person name="Chagne D."/>
            <person name="Mccallum J."/>
            <person name="Dzierzon H."/>
            <person name="Deng C."/>
            <person name="Wang Y.-Y."/>
            <person name="Barron N."/>
            <person name="Manako K."/>
            <person name="Bowen J."/>
            <person name="Foster T."/>
            <person name="Erridge Z."/>
            <person name="Tiffin H."/>
            <person name="Waite C."/>
            <person name="Davies K."/>
            <person name="Grierson E."/>
            <person name="Laing W."/>
            <person name="Kirk R."/>
            <person name="Chen X."/>
            <person name="Wood M."/>
            <person name="Montefiori M."/>
            <person name="Brummell D."/>
            <person name="Schwinn K."/>
            <person name="Catanach A."/>
            <person name="Fullerton C."/>
            <person name="Li D."/>
            <person name="Meiyalaghan S."/>
            <person name="Nieuwenhuizen N."/>
            <person name="Read N."/>
            <person name="Prakash R."/>
            <person name="Hunter D."/>
            <person name="Zhang H."/>
            <person name="Mckenzie M."/>
            <person name="Knabel M."/>
            <person name="Harris A."/>
            <person name="Allan A."/>
            <person name="Chen A."/>
            <person name="Janssen B."/>
            <person name="Plunkett B."/>
            <person name="Dwamena C."/>
            <person name="Voogd C."/>
            <person name="Leif D."/>
            <person name="Lafferty D."/>
            <person name="Souleyre E."/>
            <person name="Varkonyi-Gasic E."/>
            <person name="Gambi F."/>
            <person name="Hanley J."/>
            <person name="Yao J.-L."/>
            <person name="Cheung J."/>
            <person name="David K."/>
            <person name="Warren B."/>
            <person name="Marsh K."/>
            <person name="Snowden K."/>
            <person name="Lin-Wang K."/>
            <person name="Brian L."/>
            <person name="Martinez-Sanchez M."/>
            <person name="Wang M."/>
            <person name="Ileperuma N."/>
            <person name="Macnee N."/>
            <person name="Campin R."/>
            <person name="Mcatee P."/>
            <person name="Drummond R."/>
            <person name="Espley R."/>
            <person name="Ireland H."/>
            <person name="Wu R."/>
            <person name="Atkinson R."/>
            <person name="Karunairetnam S."/>
            <person name="Bulley S."/>
            <person name="Chunkath S."/>
            <person name="Hanley Z."/>
            <person name="Storey R."/>
            <person name="Thrimawithana A."/>
            <person name="Thomson S."/>
            <person name="David C."/>
            <person name="Testolin R."/>
        </authorList>
    </citation>
    <scope>NUCLEOTIDE SEQUENCE [LARGE SCALE GENOMIC DNA]</scope>
    <source>
        <strain evidence="2">cv. Red5</strain>
        <tissue evidence="1">Young leaf</tissue>
    </source>
</reference>